<sequence length="262" mass="29282">MKLSVSNIAWKAEQDEEVYSEMSRLGFTGLEIAPTRILTMPVYEKAGEAALFAQNLQTRRGLRIVSMQSIWFGRTENLFGPRQERETLMDYTRGAIDFASACGCMNLVFGCPRNRVMQSAGQYPLAVAFFQETADYALKNGTVISLEANPAVYGTNFINTTLEAAELVERVNSPGFRLNLDFGTMLENHEEPEAVAYVLPLVHHVHISEPGLGPVHSRPEHAELMRLLRRNGYAGYVSLEMKNPGDLQTVFQSMNLLQNVFG</sequence>
<organism evidence="2 3">
    <name type="scientific">Caproicibacter fermentans</name>
    <dbReference type="NCBI Taxonomy" id="2576756"/>
    <lineage>
        <taxon>Bacteria</taxon>
        <taxon>Bacillati</taxon>
        <taxon>Bacillota</taxon>
        <taxon>Clostridia</taxon>
        <taxon>Eubacteriales</taxon>
        <taxon>Acutalibacteraceae</taxon>
        <taxon>Caproicibacter</taxon>
    </lineage>
</organism>
<dbReference type="Pfam" id="PF01261">
    <property type="entry name" value="AP_endonuc_2"/>
    <property type="match status" value="1"/>
</dbReference>
<proteinExistence type="predicted"/>
<feature type="domain" description="Xylose isomerase-like TIM barrel" evidence="1">
    <location>
        <begin position="22"/>
        <end position="246"/>
    </location>
</feature>
<dbReference type="PANTHER" id="PTHR12110">
    <property type="entry name" value="HYDROXYPYRUVATE ISOMERASE"/>
    <property type="match status" value="1"/>
</dbReference>
<reference evidence="2 3" key="1">
    <citation type="submission" date="2020-08" db="EMBL/GenBank/DDBJ databases">
        <title>The isolate Caproiciproducens sp. 7D4C2 produces n-caproate at mildly acidic conditions from hexoses: genome and rBOX comparison with related strains and chain-elongating bacteria.</title>
        <authorList>
            <person name="Esquivel-Elizondo S."/>
            <person name="Bagci C."/>
            <person name="Temovska M."/>
            <person name="Jeon B.S."/>
            <person name="Bessarab I."/>
            <person name="Williams R.B.H."/>
            <person name="Huson D.H."/>
            <person name="Angenent L.T."/>
        </authorList>
    </citation>
    <scope>NUCLEOTIDE SEQUENCE [LARGE SCALE GENOMIC DNA]</scope>
    <source>
        <strain evidence="2 3">7D4C2</strain>
    </source>
</reference>
<dbReference type="AlphaFoldDB" id="A0A7G8TES6"/>
<dbReference type="Gene3D" id="3.20.20.150">
    <property type="entry name" value="Divalent-metal-dependent TIM barrel enzymes"/>
    <property type="match status" value="1"/>
</dbReference>
<dbReference type="PANTHER" id="PTHR12110:SF21">
    <property type="entry name" value="XYLOSE ISOMERASE-LIKE TIM BARREL DOMAIN-CONTAINING PROTEIN"/>
    <property type="match status" value="1"/>
</dbReference>
<evidence type="ECO:0000259" key="1">
    <source>
        <dbReference type="Pfam" id="PF01261"/>
    </source>
</evidence>
<accession>A0A7G8TES6</accession>
<dbReference type="InterPro" id="IPR013022">
    <property type="entry name" value="Xyl_isomerase-like_TIM-brl"/>
</dbReference>
<protein>
    <submittedName>
        <fullName evidence="2">Sugar phosphate isomerase/epimerase</fullName>
    </submittedName>
</protein>
<gene>
    <name evidence="2" type="ORF">HCR03_07820</name>
</gene>
<dbReference type="GO" id="GO:0016853">
    <property type="term" value="F:isomerase activity"/>
    <property type="evidence" value="ECO:0007669"/>
    <property type="project" value="UniProtKB-KW"/>
</dbReference>
<dbReference type="Proteomes" id="UP000515909">
    <property type="component" value="Chromosome"/>
</dbReference>
<evidence type="ECO:0000313" key="2">
    <source>
        <dbReference type="EMBL" id="QNK42117.1"/>
    </source>
</evidence>
<name>A0A7G8TES6_9FIRM</name>
<dbReference type="InterPro" id="IPR050312">
    <property type="entry name" value="IolE/XylAMocC-like"/>
</dbReference>
<dbReference type="EMBL" id="CP060286">
    <property type="protein sequence ID" value="QNK42117.1"/>
    <property type="molecule type" value="Genomic_DNA"/>
</dbReference>
<evidence type="ECO:0000313" key="3">
    <source>
        <dbReference type="Proteomes" id="UP000515909"/>
    </source>
</evidence>
<dbReference type="InterPro" id="IPR036237">
    <property type="entry name" value="Xyl_isomerase-like_sf"/>
</dbReference>
<dbReference type="KEGG" id="cfem:HCR03_07820"/>
<dbReference type="SUPFAM" id="SSF51658">
    <property type="entry name" value="Xylose isomerase-like"/>
    <property type="match status" value="1"/>
</dbReference>
<dbReference type="RefSeq" id="WP_187037494.1">
    <property type="nucleotide sequence ID" value="NZ_CP060286.1"/>
</dbReference>
<keyword evidence="2" id="KW-0413">Isomerase</keyword>